<feature type="compositionally biased region" description="Basic and acidic residues" evidence="15">
    <location>
        <begin position="412"/>
        <end position="431"/>
    </location>
</feature>
<protein>
    <recommendedName>
        <fullName evidence="14">Serine/threonine-protein phosphatase</fullName>
        <ecNumber evidence="14">3.1.3.16</ecNumber>
    </recommendedName>
</protein>
<comment type="subcellular location">
    <subcellularLocation>
        <location evidence="10">Cell projection</location>
        <location evidence="10">Pseudopodium</location>
    </subcellularLocation>
    <subcellularLocation>
        <location evidence="1">Chromosome</location>
    </subcellularLocation>
</comment>
<evidence type="ECO:0000256" key="15">
    <source>
        <dbReference type="SAM" id="MobiDB-lite"/>
    </source>
</evidence>
<evidence type="ECO:0000256" key="14">
    <source>
        <dbReference type="RuleBase" id="RU004273"/>
    </source>
</evidence>
<reference evidence="17 18" key="1">
    <citation type="submission" date="2019-12" db="EMBL/GenBank/DDBJ databases">
        <title>Chromosome-level assembly of the Caenorhabditis remanei genome.</title>
        <authorList>
            <person name="Teterina A.A."/>
            <person name="Willis J.H."/>
            <person name="Phillips P.C."/>
        </authorList>
    </citation>
    <scope>NUCLEOTIDE SEQUENCE [LARGE SCALE GENOMIC DNA]</scope>
    <source>
        <strain evidence="17 18">PX506</strain>
        <tissue evidence="17">Whole organism</tissue>
    </source>
</reference>
<evidence type="ECO:0000256" key="11">
    <source>
        <dbReference type="ARBA" id="ARBA00047761"/>
    </source>
</evidence>
<dbReference type="GO" id="GO:0031272">
    <property type="term" value="P:regulation of pseudopodium assembly"/>
    <property type="evidence" value="ECO:0007669"/>
    <property type="project" value="UniProtKB-ARBA"/>
</dbReference>
<evidence type="ECO:0000256" key="8">
    <source>
        <dbReference type="ARBA" id="ARBA00023211"/>
    </source>
</evidence>
<comment type="similarity">
    <text evidence="2 14">Belongs to the PPP phosphatase family.</text>
</comment>
<evidence type="ECO:0000256" key="2">
    <source>
        <dbReference type="ARBA" id="ARBA00008294"/>
    </source>
</evidence>
<evidence type="ECO:0000256" key="13">
    <source>
        <dbReference type="ARBA" id="ARBA00054219"/>
    </source>
</evidence>
<evidence type="ECO:0000259" key="16">
    <source>
        <dbReference type="PROSITE" id="PS00125"/>
    </source>
</evidence>
<dbReference type="EMBL" id="WUAV01000001">
    <property type="protein sequence ID" value="KAF1770869.1"/>
    <property type="molecule type" value="Genomic_DNA"/>
</dbReference>
<dbReference type="InterPro" id="IPR006186">
    <property type="entry name" value="Ser/Thr-sp_prot-phosphatase"/>
</dbReference>
<organism evidence="17 18">
    <name type="scientific">Caenorhabditis remanei</name>
    <name type="common">Caenorhabditis vulgaris</name>
    <dbReference type="NCBI Taxonomy" id="31234"/>
    <lineage>
        <taxon>Eukaryota</taxon>
        <taxon>Metazoa</taxon>
        <taxon>Ecdysozoa</taxon>
        <taxon>Nematoda</taxon>
        <taxon>Chromadorea</taxon>
        <taxon>Rhabditida</taxon>
        <taxon>Rhabditina</taxon>
        <taxon>Rhabditomorpha</taxon>
        <taxon>Rhabditoidea</taxon>
        <taxon>Rhabditidae</taxon>
        <taxon>Peloderinae</taxon>
        <taxon>Caenorhabditis</taxon>
    </lineage>
</organism>
<dbReference type="SMART" id="SM00156">
    <property type="entry name" value="PP2Ac"/>
    <property type="match status" value="1"/>
</dbReference>
<feature type="compositionally biased region" description="Polar residues" evidence="15">
    <location>
        <begin position="1"/>
        <end position="10"/>
    </location>
</feature>
<dbReference type="InterPro" id="IPR029052">
    <property type="entry name" value="Metallo-depent_PP-like"/>
</dbReference>
<dbReference type="GeneID" id="9809941"/>
<evidence type="ECO:0000256" key="9">
    <source>
        <dbReference type="ARBA" id="ARBA00023273"/>
    </source>
</evidence>
<dbReference type="GO" id="GO:0007283">
    <property type="term" value="P:spermatogenesis"/>
    <property type="evidence" value="ECO:0007669"/>
    <property type="project" value="UniProtKB-KW"/>
</dbReference>
<dbReference type="Gene3D" id="3.60.21.10">
    <property type="match status" value="1"/>
</dbReference>
<feature type="region of interest" description="Disordered" evidence="15">
    <location>
        <begin position="411"/>
        <end position="437"/>
    </location>
</feature>
<dbReference type="GO" id="GO:0007060">
    <property type="term" value="P:male meiosis chromosome segregation"/>
    <property type="evidence" value="ECO:0007669"/>
    <property type="project" value="UniProtKB-ARBA"/>
</dbReference>
<dbReference type="GO" id="GO:0031143">
    <property type="term" value="C:pseudopodium"/>
    <property type="evidence" value="ECO:0007669"/>
    <property type="project" value="UniProtKB-SubCell"/>
</dbReference>
<evidence type="ECO:0000313" key="17">
    <source>
        <dbReference type="EMBL" id="KAF1770869.1"/>
    </source>
</evidence>
<dbReference type="GO" id="GO:0005634">
    <property type="term" value="C:nucleus"/>
    <property type="evidence" value="ECO:0007669"/>
    <property type="project" value="TreeGrafter"/>
</dbReference>
<dbReference type="InterPro" id="IPR050341">
    <property type="entry name" value="PP1_catalytic_subunit"/>
</dbReference>
<keyword evidence="7" id="KW-0904">Protein phosphatase</keyword>
<dbReference type="RefSeq" id="XP_053592197.1">
    <property type="nucleotide sequence ID" value="XM_053723552.1"/>
</dbReference>
<keyword evidence="4" id="KW-0479">Metal-binding</keyword>
<comment type="caution">
    <text evidence="17">The sequence shown here is derived from an EMBL/GenBank/DDBJ whole genome shotgun (WGS) entry which is preliminary data.</text>
</comment>
<feature type="domain" description="Serine/threonine specific protein phosphatases" evidence="16">
    <location>
        <begin position="167"/>
        <end position="172"/>
    </location>
</feature>
<accession>A0A6A5HT19</accession>
<dbReference type="PANTHER" id="PTHR11668:SF199">
    <property type="entry name" value="SERINE_THREONINE-PROTEIN PHOSPHATASE"/>
    <property type="match status" value="1"/>
</dbReference>
<keyword evidence="6" id="KW-0221">Differentiation</keyword>
<keyword evidence="3" id="KW-0158">Chromosome</keyword>
<dbReference type="GO" id="GO:0046872">
    <property type="term" value="F:metal ion binding"/>
    <property type="evidence" value="ECO:0007669"/>
    <property type="project" value="UniProtKB-KW"/>
</dbReference>
<evidence type="ECO:0000256" key="4">
    <source>
        <dbReference type="ARBA" id="ARBA00022723"/>
    </source>
</evidence>
<dbReference type="FunFam" id="3.60.21.10:FF:000026">
    <property type="entry name" value="Serine/threonine-protein phosphatase"/>
    <property type="match status" value="1"/>
</dbReference>
<dbReference type="SUPFAM" id="SSF56300">
    <property type="entry name" value="Metallo-dependent phosphatases"/>
    <property type="match status" value="1"/>
</dbReference>
<evidence type="ECO:0000256" key="5">
    <source>
        <dbReference type="ARBA" id="ARBA00022801"/>
    </source>
</evidence>
<comment type="function">
    <text evidence="13">Probable phosphatase which plays a redundant role with gsp-4 in spermatogenesis by regulating sister chromatid segregation during meiosis. In addition, involved in sperm motility by controlling the dynamic disassembly of major sperm proteins (MSP) in the spermatozoan pseudopodium.</text>
</comment>
<dbReference type="Proteomes" id="UP000483820">
    <property type="component" value="Chromosome I"/>
</dbReference>
<evidence type="ECO:0000256" key="12">
    <source>
        <dbReference type="ARBA" id="ARBA00048336"/>
    </source>
</evidence>
<feature type="region of interest" description="Disordered" evidence="15">
    <location>
        <begin position="1"/>
        <end position="23"/>
    </location>
</feature>
<evidence type="ECO:0000256" key="3">
    <source>
        <dbReference type="ARBA" id="ARBA00022454"/>
    </source>
</evidence>
<keyword evidence="5 14" id="KW-0378">Hydrolase</keyword>
<dbReference type="GO" id="GO:0000785">
    <property type="term" value="C:chromatin"/>
    <property type="evidence" value="ECO:0007669"/>
    <property type="project" value="UniProtKB-ARBA"/>
</dbReference>
<keyword evidence="6" id="KW-0744">Spermatogenesis</keyword>
<comment type="catalytic activity">
    <reaction evidence="12 14">
        <text>O-phospho-L-threonyl-[protein] + H2O = L-threonyl-[protein] + phosphate</text>
        <dbReference type="Rhea" id="RHEA:47004"/>
        <dbReference type="Rhea" id="RHEA-COMP:11060"/>
        <dbReference type="Rhea" id="RHEA-COMP:11605"/>
        <dbReference type="ChEBI" id="CHEBI:15377"/>
        <dbReference type="ChEBI" id="CHEBI:30013"/>
        <dbReference type="ChEBI" id="CHEBI:43474"/>
        <dbReference type="ChEBI" id="CHEBI:61977"/>
        <dbReference type="EC" id="3.1.3.16"/>
    </reaction>
</comment>
<sequence length="553" mass="62347">MPSNNDSPIDQSDRKKKAAKDRKASAEDLYSLKSCRSSMTYDNTLIDEIQARIGYNVLMKLFECGRGGEKTLTSVVQAAEITTLLDCLKLVFLAQPSCIEIDGPINICGDTHGQFSDVLRLFDKSGYPHRANYLFLGDYVDRGRHGLENILMLFCYKLIFPNHFFLLRGNHECPSINKVYGFYEECSKRYEKGGIKVWEEFQDTFSTMPLTAIVGQRILCMHGGISPRLNTLDKLRMFQRPNYQPSHDQIEIDILWSDPSNTAKGWSPNQRGVSYTFSPDALKKILNPLSIDLVVRAHQVVQDGYEFFAQRRLVTVFSAPFYCGQFDNAAAVMSISENLVCSFQSFATPSIFPDTSENEEGKDARGGGIVPEAVARSVLKQFIELLCFDEYLTHSLRQLINISGNKNIEQWTGREHQSSENLRIDNKDTSKQHNSGMDSKVKSVIASDCENPNVIPSFLLKHILPCRSDCQNLIVKVKNIDSEYAEVKKIDAGLYANIVTARSPCFTFLVIIVTTMNNAIPAAWKKNKLIAKERIPVRTHDGNDHPTVLSVYC</sequence>
<dbReference type="Pfam" id="PF00149">
    <property type="entry name" value="Metallophos"/>
    <property type="match status" value="1"/>
</dbReference>
<dbReference type="CTD" id="9809941"/>
<dbReference type="GO" id="GO:0004722">
    <property type="term" value="F:protein serine/threonine phosphatase activity"/>
    <property type="evidence" value="ECO:0007669"/>
    <property type="project" value="UniProtKB-EC"/>
</dbReference>
<dbReference type="PRINTS" id="PR00114">
    <property type="entry name" value="STPHPHTASE"/>
</dbReference>
<comment type="catalytic activity">
    <reaction evidence="11">
        <text>O-phospho-L-seryl-[protein] + H2O = L-seryl-[protein] + phosphate</text>
        <dbReference type="Rhea" id="RHEA:20629"/>
        <dbReference type="Rhea" id="RHEA-COMP:9863"/>
        <dbReference type="Rhea" id="RHEA-COMP:11604"/>
        <dbReference type="ChEBI" id="CHEBI:15377"/>
        <dbReference type="ChEBI" id="CHEBI:29999"/>
        <dbReference type="ChEBI" id="CHEBI:43474"/>
        <dbReference type="ChEBI" id="CHEBI:83421"/>
        <dbReference type="EC" id="3.1.3.16"/>
    </reaction>
</comment>
<evidence type="ECO:0000256" key="6">
    <source>
        <dbReference type="ARBA" id="ARBA00022871"/>
    </source>
</evidence>
<evidence type="ECO:0000313" key="18">
    <source>
        <dbReference type="Proteomes" id="UP000483820"/>
    </source>
</evidence>
<proteinExistence type="inferred from homology"/>
<dbReference type="GO" id="GO:0097723">
    <property type="term" value="P:amoeboid sperm motility"/>
    <property type="evidence" value="ECO:0007669"/>
    <property type="project" value="UniProtKB-ARBA"/>
</dbReference>
<name>A0A6A5HT19_CAERE</name>
<evidence type="ECO:0000256" key="10">
    <source>
        <dbReference type="ARBA" id="ARBA00037818"/>
    </source>
</evidence>
<gene>
    <name evidence="17" type="ORF">GCK72_002693</name>
</gene>
<dbReference type="PROSITE" id="PS00125">
    <property type="entry name" value="SER_THR_PHOSPHATASE"/>
    <property type="match status" value="1"/>
</dbReference>
<dbReference type="KEGG" id="crq:GCK72_002693"/>
<dbReference type="GO" id="GO:0018991">
    <property type="term" value="P:egg-laying behavior"/>
    <property type="evidence" value="ECO:0007669"/>
    <property type="project" value="UniProtKB-ARBA"/>
</dbReference>
<keyword evidence="8" id="KW-0464">Manganese</keyword>
<dbReference type="InterPro" id="IPR004843">
    <property type="entry name" value="Calcineurin-like_PHP"/>
</dbReference>
<evidence type="ECO:0000256" key="7">
    <source>
        <dbReference type="ARBA" id="ARBA00022912"/>
    </source>
</evidence>
<dbReference type="GO" id="GO:0005737">
    <property type="term" value="C:cytoplasm"/>
    <property type="evidence" value="ECO:0007669"/>
    <property type="project" value="TreeGrafter"/>
</dbReference>
<evidence type="ECO:0000256" key="1">
    <source>
        <dbReference type="ARBA" id="ARBA00004286"/>
    </source>
</evidence>
<dbReference type="PANTHER" id="PTHR11668">
    <property type="entry name" value="SERINE/THREONINE PROTEIN PHOSPHATASE"/>
    <property type="match status" value="1"/>
</dbReference>
<dbReference type="EC" id="3.1.3.16" evidence="14"/>
<keyword evidence="9" id="KW-0966">Cell projection</keyword>
<dbReference type="AlphaFoldDB" id="A0A6A5HT19"/>